<dbReference type="OrthoDB" id="5986190at2759"/>
<dbReference type="InParanoid" id="A0A2J6SGA9"/>
<evidence type="ECO:0000259" key="2">
    <source>
        <dbReference type="Pfam" id="PF14420"/>
    </source>
</evidence>
<gene>
    <name evidence="3" type="ORF">K444DRAFT_670641</name>
</gene>
<protein>
    <recommendedName>
        <fullName evidence="2">Clr5 domain-containing protein</fullName>
    </recommendedName>
</protein>
<dbReference type="EMBL" id="KZ613919">
    <property type="protein sequence ID" value="PMD49808.1"/>
    <property type="molecule type" value="Genomic_DNA"/>
</dbReference>
<dbReference type="InterPro" id="IPR025676">
    <property type="entry name" value="Clr5_dom"/>
</dbReference>
<dbReference type="AlphaFoldDB" id="A0A2J6SGA9"/>
<proteinExistence type="predicted"/>
<dbReference type="PANTHER" id="PTHR38788">
    <property type="entry name" value="CLR5 DOMAIN-CONTAINING PROTEIN"/>
    <property type="match status" value="1"/>
</dbReference>
<feature type="domain" description="Clr5" evidence="2">
    <location>
        <begin position="84"/>
        <end position="131"/>
    </location>
</feature>
<feature type="region of interest" description="Disordered" evidence="1">
    <location>
        <begin position="396"/>
        <end position="417"/>
    </location>
</feature>
<dbReference type="Proteomes" id="UP000235371">
    <property type="component" value="Unassembled WGS sequence"/>
</dbReference>
<organism evidence="3 4">
    <name type="scientific">Hyaloscypha bicolor E</name>
    <dbReference type="NCBI Taxonomy" id="1095630"/>
    <lineage>
        <taxon>Eukaryota</taxon>
        <taxon>Fungi</taxon>
        <taxon>Dikarya</taxon>
        <taxon>Ascomycota</taxon>
        <taxon>Pezizomycotina</taxon>
        <taxon>Leotiomycetes</taxon>
        <taxon>Helotiales</taxon>
        <taxon>Hyaloscyphaceae</taxon>
        <taxon>Hyaloscypha</taxon>
        <taxon>Hyaloscypha bicolor</taxon>
    </lineage>
</organism>
<evidence type="ECO:0000313" key="3">
    <source>
        <dbReference type="EMBL" id="PMD49808.1"/>
    </source>
</evidence>
<dbReference type="STRING" id="1095630.A0A2J6SGA9"/>
<feature type="region of interest" description="Disordered" evidence="1">
    <location>
        <begin position="33"/>
        <end position="57"/>
    </location>
</feature>
<reference evidence="3 4" key="1">
    <citation type="submission" date="2016-04" db="EMBL/GenBank/DDBJ databases">
        <title>A degradative enzymes factory behind the ericoid mycorrhizal symbiosis.</title>
        <authorList>
            <consortium name="DOE Joint Genome Institute"/>
            <person name="Martino E."/>
            <person name="Morin E."/>
            <person name="Grelet G."/>
            <person name="Kuo A."/>
            <person name="Kohler A."/>
            <person name="Daghino S."/>
            <person name="Barry K."/>
            <person name="Choi C."/>
            <person name="Cichocki N."/>
            <person name="Clum A."/>
            <person name="Copeland A."/>
            <person name="Hainaut M."/>
            <person name="Haridas S."/>
            <person name="Labutti K."/>
            <person name="Lindquist E."/>
            <person name="Lipzen A."/>
            <person name="Khouja H.-R."/>
            <person name="Murat C."/>
            <person name="Ohm R."/>
            <person name="Olson A."/>
            <person name="Spatafora J."/>
            <person name="Veneault-Fourrey C."/>
            <person name="Henrissat B."/>
            <person name="Grigoriev I."/>
            <person name="Martin F."/>
            <person name="Perotto S."/>
        </authorList>
    </citation>
    <scope>NUCLEOTIDE SEQUENCE [LARGE SCALE GENOMIC DNA]</scope>
    <source>
        <strain evidence="3 4">E</strain>
    </source>
</reference>
<name>A0A2J6SGA9_9HELO</name>
<sequence>MDLGPADEYWLGEFVGDDEDWVSKSLQNLDIVDEESDDIGEPPTPAENTTSTDISSIPTSIASSTVGQQRLSIPENAERIPFNQKWNVLKPEIERLYITENVPLRDLVRIMKEKHGFDAVEHQYKNHFKKWWGPRKNIRSTDKRELVHIGRDRAKLGKGMLATYKGRPVESRKLQREAKGMVKGLKIAGHAKLSLLPSFFASTNGILLKWNIPRGFLPLQHFDRANSPSSLGAQISVPKDFHIHTPPELVDPLHEVSLPVQLSAALASIGVMERASMFLQGRHNELLKSMNKTEASTMSIWLYGFWLFGFTTAKNWGRGPQTRNATNLRFPDRKSSSIDSAARLPGPPESGTQGQSTNFPESHDVGSTDVADPFQFCRWSVHTEYCTASDSHYMSESSSKSEFDGGGWQESQKAPTFEERLKETLESNDFSSINLSQVPLSVPAIVKAVKSSPNELLEEAIGFSIMGRNASLLYDLLQKAREANLVTSNLYPFHLATSYLDGSKTCCLIVAILFIHSPGQWRWDKEADSNDLGHTLLDTLMITILRNHTSTSPGTVDHALERNHTFPGQETDICGRWDADSPCYQQLLLSGKSAIPSKWKHNFCHTSAQAVCHCITEIDNLGIKLGAPSGLFLNHCSYCGAKLQLSSLHSLVMTSFYLATATHEDEDLFGAISCLLKLLTCEIDPRQTSNISLPMLLGVAERDTCSHQDLPLLSLLKASYGSPETRGLKLRRLAGRSCATYFGSQKKYTMAFLLTSTIKTNLRISQEEDPPTKGRIVGLTLDFHSAALTMRTSDRKKSSGKIKRLAIYGRLRKQSY</sequence>
<dbReference type="RefSeq" id="XP_024726712.1">
    <property type="nucleotide sequence ID" value="XM_024887653.1"/>
</dbReference>
<evidence type="ECO:0000313" key="4">
    <source>
        <dbReference type="Proteomes" id="UP000235371"/>
    </source>
</evidence>
<dbReference type="GeneID" id="36595729"/>
<dbReference type="Pfam" id="PF14420">
    <property type="entry name" value="Clr5"/>
    <property type="match status" value="1"/>
</dbReference>
<feature type="region of interest" description="Disordered" evidence="1">
    <location>
        <begin position="319"/>
        <end position="365"/>
    </location>
</feature>
<dbReference type="PANTHER" id="PTHR38788:SF3">
    <property type="entry name" value="CLR5 DOMAIN-CONTAINING PROTEIN"/>
    <property type="match status" value="1"/>
</dbReference>
<accession>A0A2J6SGA9</accession>
<feature type="compositionally biased region" description="Polar residues" evidence="1">
    <location>
        <begin position="350"/>
        <end position="360"/>
    </location>
</feature>
<evidence type="ECO:0000256" key="1">
    <source>
        <dbReference type="SAM" id="MobiDB-lite"/>
    </source>
</evidence>
<keyword evidence="4" id="KW-1185">Reference proteome</keyword>